<protein>
    <submittedName>
        <fullName evidence="2">Uncharacterized protein</fullName>
    </submittedName>
</protein>
<proteinExistence type="predicted"/>
<feature type="compositionally biased region" description="Basic and acidic residues" evidence="1">
    <location>
        <begin position="69"/>
        <end position="78"/>
    </location>
</feature>
<dbReference type="RefSeq" id="WP_247418727.1">
    <property type="nucleotide sequence ID" value="NZ_JALLGW010000002.1"/>
</dbReference>
<keyword evidence="3" id="KW-1185">Reference proteome</keyword>
<evidence type="ECO:0000256" key="1">
    <source>
        <dbReference type="SAM" id="MobiDB-lite"/>
    </source>
</evidence>
<evidence type="ECO:0000313" key="2">
    <source>
        <dbReference type="EMBL" id="MFC5970078.1"/>
    </source>
</evidence>
<name>A0ABD5RIE6_9EURY</name>
<gene>
    <name evidence="2" type="ORF">ACFPYI_01920</name>
</gene>
<organism evidence="2 3">
    <name type="scientific">Halomarina salina</name>
    <dbReference type="NCBI Taxonomy" id="1872699"/>
    <lineage>
        <taxon>Archaea</taxon>
        <taxon>Methanobacteriati</taxon>
        <taxon>Methanobacteriota</taxon>
        <taxon>Stenosarchaea group</taxon>
        <taxon>Halobacteria</taxon>
        <taxon>Halobacteriales</taxon>
        <taxon>Natronomonadaceae</taxon>
        <taxon>Halomarina</taxon>
    </lineage>
</organism>
<dbReference type="Proteomes" id="UP001596099">
    <property type="component" value="Unassembled WGS sequence"/>
</dbReference>
<reference evidence="2 3" key="1">
    <citation type="journal article" date="2019" name="Int. J. Syst. Evol. Microbiol.">
        <title>The Global Catalogue of Microorganisms (GCM) 10K type strain sequencing project: providing services to taxonomists for standard genome sequencing and annotation.</title>
        <authorList>
            <consortium name="The Broad Institute Genomics Platform"/>
            <consortium name="The Broad Institute Genome Sequencing Center for Infectious Disease"/>
            <person name="Wu L."/>
            <person name="Ma J."/>
        </authorList>
    </citation>
    <scope>NUCLEOTIDE SEQUENCE [LARGE SCALE GENOMIC DNA]</scope>
    <source>
        <strain evidence="2 3">CGMCC 1.12543</strain>
    </source>
</reference>
<evidence type="ECO:0000313" key="3">
    <source>
        <dbReference type="Proteomes" id="UP001596099"/>
    </source>
</evidence>
<comment type="caution">
    <text evidence="2">The sequence shown here is derived from an EMBL/GenBank/DDBJ whole genome shotgun (WGS) entry which is preliminary data.</text>
</comment>
<dbReference type="AlphaFoldDB" id="A0ABD5RIE6"/>
<dbReference type="EMBL" id="JBHSQH010000001">
    <property type="protein sequence ID" value="MFC5970078.1"/>
    <property type="molecule type" value="Genomic_DNA"/>
</dbReference>
<feature type="region of interest" description="Disordered" evidence="1">
    <location>
        <begin position="100"/>
        <end position="120"/>
    </location>
</feature>
<accession>A0ABD5RIE6</accession>
<feature type="region of interest" description="Disordered" evidence="1">
    <location>
        <begin position="31"/>
        <end position="86"/>
    </location>
</feature>
<sequence>MVRVEVTAEFFDAGESLYHRTGDEIEVSEDFAANHPHLVDRVDGDDGADSESNDSDSENVGEAFQPEEFLDRNLHEDDGSGVVPDIKDGMVDEFLDEIEEAATRDGTKEAVEERRAELEE</sequence>
<feature type="compositionally biased region" description="Acidic residues" evidence="1">
    <location>
        <begin position="45"/>
        <end position="59"/>
    </location>
</feature>
<feature type="compositionally biased region" description="Basic and acidic residues" evidence="1">
    <location>
        <begin position="101"/>
        <end position="120"/>
    </location>
</feature>